<comment type="caution">
    <text evidence="4">The sequence shown here is derived from an EMBL/GenBank/DDBJ whole genome shotgun (WGS) entry which is preliminary data.</text>
</comment>
<dbReference type="PANTHER" id="PTHR14195">
    <property type="entry name" value="G PATCH DOMAIN CONTAINING PROTEIN 2"/>
    <property type="match status" value="1"/>
</dbReference>
<dbReference type="PROSITE" id="PS51061">
    <property type="entry name" value="R3H"/>
    <property type="match status" value="1"/>
</dbReference>
<dbReference type="EMBL" id="BQFW01000013">
    <property type="protein sequence ID" value="GJJ77004.1"/>
    <property type="molecule type" value="Genomic_DNA"/>
</dbReference>
<feature type="compositionally biased region" description="Acidic residues" evidence="1">
    <location>
        <begin position="165"/>
        <end position="195"/>
    </location>
</feature>
<dbReference type="Pfam" id="PF01585">
    <property type="entry name" value="G-patch"/>
    <property type="match status" value="1"/>
</dbReference>
<dbReference type="Pfam" id="PF01424">
    <property type="entry name" value="R3H"/>
    <property type="match status" value="1"/>
</dbReference>
<evidence type="ECO:0000259" key="3">
    <source>
        <dbReference type="PROSITE" id="PS51061"/>
    </source>
</evidence>
<feature type="compositionally biased region" description="Basic residues" evidence="1">
    <location>
        <begin position="429"/>
        <end position="441"/>
    </location>
</feature>
<dbReference type="Proteomes" id="UP000827284">
    <property type="component" value="Unassembled WGS sequence"/>
</dbReference>
<sequence>MPKKGSRGGGGGRGRGRGGGGRGGGQFRSKAYGGYTGDFSGDGFADDDDFISFSGRNQRRPRSTEENIYRKIQAAKGHRGGSGNGAGGYRPPPPPPKQNGNGKNSKHFFWPPPEHYQQAGAAGSNSFSGNNQRGKNRRDPVQVMFNRASHLTDPSIQHRRNRNGDDDEDENDDDEDEDLEFGSDDESDDSDDDDLIDRGLDSDDESGDEILMQQFNWIEEETDQNRRNAAATAAQQQKSKAPVISDLISNTAAPLEALSSMSMMESAMTQSEDFMGTLDDQHDFDMEAEEINRGSRPLSALSTTSVQSNGHQNKKSKPSPTITSMATTITTEHSADAQKTTRMPLSTAGHAEGVTTTVGWVMDTTTNVEMPLVPVADDGKMSKNKDTSNGDAPLWFMDTTPDMNTVAELIEEQETYVTLPIEESFGLNPRKKAHRSKRGGRKQREMKEKHNKELVVGHDDDGLIYLDEPSEDEDDDMLALEDYIQNTMDPDNPDGFDSLLGALKGLHSGGMGHSNNLGGENADDSDYEQQASEDDSDDFDFETDYTDGYKKLNFSKVAASANDKRKNRKRDDLLREELQDLMPLWRSGALEEGDGQPRNNNKARRAKGYDTYVLDESDEEFLAGVSGRGNKKKNKNKKEPHGGSFESLMEINRTIEEFVNDRTVDNISLAPMPKPLRRKVHLLCNHYNLRSQSVGSGKRRFPVLIKTDRTRMPVNPMNVTRLLQQSENEIKSNLQQILQSQGRGNRNSPGGPSPSSKFNKGKARGGGGGSMAAPHGTVVGAEASAISTENLGHRMLSKMGWSPGVGLGASGEGITQPIEAVMRAKRRGLGHGE</sequence>
<dbReference type="OrthoDB" id="21470at2759"/>
<dbReference type="PROSITE" id="PS50174">
    <property type="entry name" value="G_PATCH"/>
    <property type="match status" value="1"/>
</dbReference>
<feature type="region of interest" description="Disordered" evidence="1">
    <location>
        <begin position="625"/>
        <end position="644"/>
    </location>
</feature>
<dbReference type="SUPFAM" id="SSF82708">
    <property type="entry name" value="R3H domain"/>
    <property type="match status" value="1"/>
</dbReference>
<dbReference type="SMART" id="SM00443">
    <property type="entry name" value="G_patch"/>
    <property type="match status" value="1"/>
</dbReference>
<reference evidence="4" key="2">
    <citation type="journal article" date="2022" name="Microbiol. Resour. Announc.">
        <title>Whole-Genome Sequence of Entomortierella parvispora E1425, a Mucoromycotan Fungus Associated with Burkholderiaceae-Related Endosymbiotic Bacteria.</title>
        <authorList>
            <person name="Herlambang A."/>
            <person name="Guo Y."/>
            <person name="Takashima Y."/>
            <person name="Narisawa K."/>
            <person name="Ohta H."/>
            <person name="Nishizawa T."/>
        </authorList>
    </citation>
    <scope>NUCLEOTIDE SEQUENCE</scope>
    <source>
        <strain evidence="4">E1425</strain>
    </source>
</reference>
<evidence type="ECO:0000313" key="4">
    <source>
        <dbReference type="EMBL" id="GJJ77004.1"/>
    </source>
</evidence>
<feature type="region of interest" description="Disordered" evidence="1">
    <location>
        <begin position="738"/>
        <end position="775"/>
    </location>
</feature>
<dbReference type="InterPro" id="IPR051189">
    <property type="entry name" value="Splicing_assoc_domain"/>
</dbReference>
<dbReference type="InterPro" id="IPR000467">
    <property type="entry name" value="G_patch_dom"/>
</dbReference>
<feature type="compositionally biased region" description="Low complexity" evidence="1">
    <location>
        <begin position="227"/>
        <end position="237"/>
    </location>
</feature>
<accession>A0A9P3M073</accession>
<feature type="compositionally biased region" description="Acidic residues" evidence="1">
    <location>
        <begin position="521"/>
        <end position="542"/>
    </location>
</feature>
<evidence type="ECO:0008006" key="6">
    <source>
        <dbReference type="Google" id="ProtNLM"/>
    </source>
</evidence>
<reference evidence="4" key="1">
    <citation type="submission" date="2021-11" db="EMBL/GenBank/DDBJ databases">
        <authorList>
            <person name="Herlambang A."/>
            <person name="Guo Y."/>
            <person name="Takashima Y."/>
            <person name="Nishizawa T."/>
        </authorList>
    </citation>
    <scope>NUCLEOTIDE SEQUENCE</scope>
    <source>
        <strain evidence="4">E1425</strain>
    </source>
</reference>
<evidence type="ECO:0000313" key="5">
    <source>
        <dbReference type="Proteomes" id="UP000827284"/>
    </source>
</evidence>
<feature type="compositionally biased region" description="Gly residues" evidence="1">
    <location>
        <begin position="7"/>
        <end position="26"/>
    </location>
</feature>
<feature type="region of interest" description="Disordered" evidence="1">
    <location>
        <begin position="290"/>
        <end position="322"/>
    </location>
</feature>
<feature type="domain" description="G-patch" evidence="2">
    <location>
        <begin position="788"/>
        <end position="833"/>
    </location>
</feature>
<keyword evidence="5" id="KW-1185">Reference proteome</keyword>
<feature type="compositionally biased region" description="Polar residues" evidence="1">
    <location>
        <begin position="300"/>
        <end position="311"/>
    </location>
</feature>
<dbReference type="InterPro" id="IPR001374">
    <property type="entry name" value="R3H_dom"/>
</dbReference>
<dbReference type="SMART" id="SM00393">
    <property type="entry name" value="R3H"/>
    <property type="match status" value="1"/>
</dbReference>
<feature type="compositionally biased region" description="Basic residues" evidence="1">
    <location>
        <begin position="629"/>
        <end position="638"/>
    </location>
</feature>
<name>A0A9P3M073_9FUNG</name>
<evidence type="ECO:0000256" key="1">
    <source>
        <dbReference type="SAM" id="MobiDB-lite"/>
    </source>
</evidence>
<dbReference type="CDD" id="cd02325">
    <property type="entry name" value="R3H"/>
    <property type="match status" value="1"/>
</dbReference>
<organism evidence="4 5">
    <name type="scientific">Entomortierella parvispora</name>
    <dbReference type="NCBI Taxonomy" id="205924"/>
    <lineage>
        <taxon>Eukaryota</taxon>
        <taxon>Fungi</taxon>
        <taxon>Fungi incertae sedis</taxon>
        <taxon>Mucoromycota</taxon>
        <taxon>Mortierellomycotina</taxon>
        <taxon>Mortierellomycetes</taxon>
        <taxon>Mortierellales</taxon>
        <taxon>Mortierellaceae</taxon>
        <taxon>Entomortierella</taxon>
    </lineage>
</organism>
<dbReference type="GO" id="GO:0003676">
    <property type="term" value="F:nucleic acid binding"/>
    <property type="evidence" value="ECO:0007669"/>
    <property type="project" value="UniProtKB-UniRule"/>
</dbReference>
<feature type="region of interest" description="Disordered" evidence="1">
    <location>
        <begin position="511"/>
        <end position="542"/>
    </location>
</feature>
<feature type="compositionally biased region" description="Basic and acidic residues" evidence="1">
    <location>
        <begin position="442"/>
        <end position="451"/>
    </location>
</feature>
<feature type="compositionally biased region" description="Polar residues" evidence="1">
    <location>
        <begin position="123"/>
        <end position="133"/>
    </location>
</feature>
<dbReference type="AlphaFoldDB" id="A0A9P3M073"/>
<feature type="region of interest" description="Disordered" evidence="1">
    <location>
        <begin position="429"/>
        <end position="451"/>
    </location>
</feature>
<feature type="region of interest" description="Disordered" evidence="1">
    <location>
        <begin position="587"/>
        <end position="606"/>
    </location>
</feature>
<protein>
    <recommendedName>
        <fullName evidence="6">Protein SQS1</fullName>
    </recommendedName>
</protein>
<dbReference type="Gene3D" id="3.30.1370.50">
    <property type="entry name" value="R3H-like domain"/>
    <property type="match status" value="1"/>
</dbReference>
<dbReference type="InterPro" id="IPR036867">
    <property type="entry name" value="R3H_dom_sf"/>
</dbReference>
<feature type="domain" description="R3H" evidence="3">
    <location>
        <begin position="645"/>
        <end position="708"/>
    </location>
</feature>
<proteinExistence type="predicted"/>
<feature type="region of interest" description="Disordered" evidence="1">
    <location>
        <begin position="1"/>
        <end position="239"/>
    </location>
</feature>
<gene>
    <name evidence="4" type="ORF">EMPS_09363</name>
</gene>
<evidence type="ECO:0000259" key="2">
    <source>
        <dbReference type="PROSITE" id="PS50174"/>
    </source>
</evidence>
<feature type="compositionally biased region" description="Low complexity" evidence="1">
    <location>
        <begin position="740"/>
        <end position="758"/>
    </location>
</feature>